<dbReference type="GO" id="GO:0007051">
    <property type="term" value="P:spindle organization"/>
    <property type="evidence" value="ECO:0007669"/>
    <property type="project" value="TreeGrafter"/>
</dbReference>
<proteinExistence type="predicted"/>
<keyword evidence="2" id="KW-0963">Cytoplasm</keyword>
<dbReference type="CDD" id="cd21224">
    <property type="entry name" value="CH_ASPM_rpt2"/>
    <property type="match status" value="1"/>
</dbReference>
<dbReference type="STRING" id="4795.A0A225VCJ1"/>
<gene>
    <name evidence="6" type="ORF">PHMEG_00025824</name>
</gene>
<dbReference type="Proteomes" id="UP000198211">
    <property type="component" value="Unassembled WGS sequence"/>
</dbReference>
<dbReference type="GO" id="GO:0000278">
    <property type="term" value="P:mitotic cell cycle"/>
    <property type="evidence" value="ECO:0007669"/>
    <property type="project" value="TreeGrafter"/>
</dbReference>
<evidence type="ECO:0000256" key="1">
    <source>
        <dbReference type="ARBA" id="ARBA00004496"/>
    </source>
</evidence>
<dbReference type="PROSITE" id="PS50021">
    <property type="entry name" value="CH"/>
    <property type="match status" value="1"/>
</dbReference>
<dbReference type="EMBL" id="NBNE01006067">
    <property type="protein sequence ID" value="OWZ02588.1"/>
    <property type="molecule type" value="Genomic_DNA"/>
</dbReference>
<accession>A0A225VCJ1</accession>
<keyword evidence="3" id="KW-0112">Calmodulin-binding</keyword>
<dbReference type="InterPro" id="IPR001715">
    <property type="entry name" value="CH_dom"/>
</dbReference>
<comment type="caution">
    <text evidence="6">The sequence shown here is derived from an EMBL/GenBank/DDBJ whole genome shotgun (WGS) entry which is preliminary data.</text>
</comment>
<feature type="non-terminal residue" evidence="6">
    <location>
        <position position="807"/>
    </location>
</feature>
<dbReference type="InterPro" id="IPR031549">
    <property type="entry name" value="ASH"/>
</dbReference>
<dbReference type="GO" id="GO:0051295">
    <property type="term" value="P:establishment of meiotic spindle localization"/>
    <property type="evidence" value="ECO:0007669"/>
    <property type="project" value="TreeGrafter"/>
</dbReference>
<dbReference type="PANTHER" id="PTHR22706">
    <property type="entry name" value="ASSEMBLY FACTOR FOR SPINDLE MICROTUBULES"/>
    <property type="match status" value="1"/>
</dbReference>
<evidence type="ECO:0000256" key="2">
    <source>
        <dbReference type="ARBA" id="ARBA00022490"/>
    </source>
</evidence>
<evidence type="ECO:0000256" key="3">
    <source>
        <dbReference type="ARBA" id="ARBA00022860"/>
    </source>
</evidence>
<keyword evidence="4" id="KW-0175">Coiled coil</keyword>
<name>A0A225VCJ1_9STRA</name>
<dbReference type="PANTHER" id="PTHR22706:SF1">
    <property type="entry name" value="ASSEMBLY FACTOR FOR SPINDLE MICROTUBULES"/>
    <property type="match status" value="1"/>
</dbReference>
<feature type="domain" description="Calponin-homology (CH)" evidence="5">
    <location>
        <begin position="670"/>
        <end position="793"/>
    </location>
</feature>
<dbReference type="GO" id="GO:0005737">
    <property type="term" value="C:cytoplasm"/>
    <property type="evidence" value="ECO:0007669"/>
    <property type="project" value="UniProtKB-SubCell"/>
</dbReference>
<comment type="subcellular location">
    <subcellularLocation>
        <location evidence="1">Cytoplasm</location>
    </subcellularLocation>
</comment>
<dbReference type="AlphaFoldDB" id="A0A225VCJ1"/>
<keyword evidence="7" id="KW-1185">Reference proteome</keyword>
<evidence type="ECO:0000256" key="4">
    <source>
        <dbReference type="ARBA" id="ARBA00023054"/>
    </source>
</evidence>
<dbReference type="Gene3D" id="1.10.418.10">
    <property type="entry name" value="Calponin-like domain"/>
    <property type="match status" value="2"/>
</dbReference>
<organism evidence="6 7">
    <name type="scientific">Phytophthora megakarya</name>
    <dbReference type="NCBI Taxonomy" id="4795"/>
    <lineage>
        <taxon>Eukaryota</taxon>
        <taxon>Sar</taxon>
        <taxon>Stramenopiles</taxon>
        <taxon>Oomycota</taxon>
        <taxon>Peronosporomycetes</taxon>
        <taxon>Peronosporales</taxon>
        <taxon>Peronosporaceae</taxon>
        <taxon>Phytophthora</taxon>
    </lineage>
</organism>
<evidence type="ECO:0000259" key="5">
    <source>
        <dbReference type="PROSITE" id="PS50021"/>
    </source>
</evidence>
<dbReference type="GO" id="GO:0000922">
    <property type="term" value="C:spindle pole"/>
    <property type="evidence" value="ECO:0007669"/>
    <property type="project" value="TreeGrafter"/>
</dbReference>
<dbReference type="InterPro" id="IPR013783">
    <property type="entry name" value="Ig-like_fold"/>
</dbReference>
<dbReference type="SUPFAM" id="SSF47576">
    <property type="entry name" value="Calponin-homology domain, CH-domain"/>
    <property type="match status" value="1"/>
</dbReference>
<dbReference type="CDD" id="cd21223">
    <property type="entry name" value="CH_ASPM_rpt1"/>
    <property type="match status" value="1"/>
</dbReference>
<dbReference type="Gene3D" id="2.60.40.10">
    <property type="entry name" value="Immunoglobulins"/>
    <property type="match status" value="1"/>
</dbReference>
<dbReference type="GO" id="GO:0005516">
    <property type="term" value="F:calmodulin binding"/>
    <property type="evidence" value="ECO:0007669"/>
    <property type="project" value="UniProtKB-KW"/>
</dbReference>
<dbReference type="Pfam" id="PF00307">
    <property type="entry name" value="CH"/>
    <property type="match status" value="2"/>
</dbReference>
<evidence type="ECO:0000313" key="6">
    <source>
        <dbReference type="EMBL" id="OWZ02588.1"/>
    </source>
</evidence>
<dbReference type="InterPro" id="IPR036872">
    <property type="entry name" value="CH_dom_sf"/>
</dbReference>
<dbReference type="OrthoDB" id="2148418at2759"/>
<dbReference type="Pfam" id="PF15780">
    <property type="entry name" value="ASH"/>
    <property type="match status" value="1"/>
</dbReference>
<protein>
    <submittedName>
        <fullName evidence="6">Abnormal spindle-like microcephaly-associated protein</fullName>
    </submittedName>
</protein>
<evidence type="ECO:0000313" key="7">
    <source>
        <dbReference type="Proteomes" id="UP000198211"/>
    </source>
</evidence>
<reference evidence="7" key="1">
    <citation type="submission" date="2017-03" db="EMBL/GenBank/DDBJ databases">
        <title>Phytopthora megakarya and P. palmivora, two closely related causual agents of cacao black pod achieved similar genome size and gene model numbers by different mechanisms.</title>
        <authorList>
            <person name="Ali S."/>
            <person name="Shao J."/>
            <person name="Larry D.J."/>
            <person name="Kronmiller B."/>
            <person name="Shen D."/>
            <person name="Strem M.D."/>
            <person name="Melnick R.L."/>
            <person name="Guiltinan M.J."/>
            <person name="Tyler B.M."/>
            <person name="Meinhardt L.W."/>
            <person name="Bailey B.A."/>
        </authorList>
    </citation>
    <scope>NUCLEOTIDE SEQUENCE [LARGE SCALE GENOMIC DNA]</scope>
    <source>
        <strain evidence="7">zdho120</strain>
    </source>
</reference>
<dbReference type="InterPro" id="IPR051185">
    <property type="entry name" value="ASPM"/>
</dbReference>
<sequence>MELHSATFDFEEENFALGSATMLVDDFDHIGQLRFGAVALGACKSRQLTLENANEVGNARVKYEGYTLVRNGVNAGPPQMKTRFKCDLHVCVVDALKSVTLRVTFEPLPTDVGKEITAILKFTVNDRFKLQCRASGTVTPRVPRLSRFGHMRQKKAVDTVVDQNHFSGSWWKQRQEIYDENWMAKQTEGFSKWINYVLLDGTAQRLSGNDTQDNSDEQAAAVKRRFDFSSLRVLAQKRMESTWAQAAVELYHSPNMDDILFNLQDEIGNHGLLVRADRPVYADVGLQEDLISLLNNYHPVWLCLGLYVVLGNQVMRQEKCSLRAIFSSTASRLASLGKKDSPPDQKMPQVLRRIILKHLIKDSHVAKNYRLVKNLLVPLDGSTADRNDGGNAFKNTKKNINGREYFDSLMQSFMLKFFMLVIFLDRAIEHKADKFAHFPCLFRIAPSAKKTTSASEGRIDKHLKQLGYTLRHEQTALDEIDLEIKNLETDLRDGIRLAKLMEALTTTPLSSPTDQDGEVIPKRMGLSTFLRVPALSRLQKVHNIEICLHFLKDKCGAGVLDNLKSGGSMEAKKLRLNGRVRVSSSGFAGLRSKVDEKMVGNLAKDIVNGHREKTLALLWKLISSFQLQSLLDAQTMRQEIMNVVKRMSFRANDFFEHQQSNTPLNNTDEHECYGLLLEWCRAVCSNYFVEVSDFSRSFADGKALCYLLHYYHPMLLPKSELLPTTNDLRDEDDPQISEKTLLANEQRHFSIVNDCIKQLGEIPVLMPQQYNTKNPPEDKMVVTFVCYLQSRLMDSYSEIHAASRLKR</sequence>